<organism evidence="1 2">
    <name type="scientific">Nonomuraea aridisoli</name>
    <dbReference type="NCBI Taxonomy" id="2070368"/>
    <lineage>
        <taxon>Bacteria</taxon>
        <taxon>Bacillati</taxon>
        <taxon>Actinomycetota</taxon>
        <taxon>Actinomycetes</taxon>
        <taxon>Streptosporangiales</taxon>
        <taxon>Streptosporangiaceae</taxon>
        <taxon>Nonomuraea</taxon>
    </lineage>
</organism>
<gene>
    <name evidence="1" type="ORF">C1J01_43515</name>
</gene>
<dbReference type="Proteomes" id="UP000249304">
    <property type="component" value="Unassembled WGS sequence"/>
</dbReference>
<proteinExistence type="predicted"/>
<dbReference type="OrthoDB" id="3731416at2"/>
<sequence length="77" mass="8355">MVRFSTCPLDRAPHPEPAAACTARGVRLRRTTPTSKRRYATGDSLEIVGSRLGFSACTVRTHLLGAGVNPRDTPGYR</sequence>
<evidence type="ECO:0000313" key="2">
    <source>
        <dbReference type="Proteomes" id="UP000249304"/>
    </source>
</evidence>
<evidence type="ECO:0000313" key="1">
    <source>
        <dbReference type="EMBL" id="PZG05394.1"/>
    </source>
</evidence>
<reference evidence="1 2" key="1">
    <citation type="submission" date="2018-01" db="EMBL/GenBank/DDBJ databases">
        <title>Draft genome sequence of Nonomuraea sp. KC333.</title>
        <authorList>
            <person name="Sahin N."/>
            <person name="Saygin H."/>
            <person name="Ay H."/>
        </authorList>
    </citation>
    <scope>NUCLEOTIDE SEQUENCE [LARGE SCALE GENOMIC DNA]</scope>
    <source>
        <strain evidence="1 2">KC333</strain>
    </source>
</reference>
<dbReference type="AlphaFoldDB" id="A0A2W2EKX4"/>
<comment type="caution">
    <text evidence="1">The sequence shown here is derived from an EMBL/GenBank/DDBJ whole genome shotgun (WGS) entry which is preliminary data.</text>
</comment>
<protein>
    <submittedName>
        <fullName evidence="1">Uncharacterized protein</fullName>
    </submittedName>
</protein>
<keyword evidence="2" id="KW-1185">Reference proteome</keyword>
<dbReference type="EMBL" id="POUD01000355">
    <property type="protein sequence ID" value="PZG05394.1"/>
    <property type="molecule type" value="Genomic_DNA"/>
</dbReference>
<accession>A0A2W2EKX4</accession>
<name>A0A2W2EKX4_9ACTN</name>